<protein>
    <submittedName>
        <fullName evidence="1">Uncharacterized protein</fullName>
    </submittedName>
</protein>
<reference evidence="1 2" key="1">
    <citation type="submission" date="2019-04" db="EMBL/GenBank/DDBJ databases">
        <title>Genome sequence of Bacillus hwajinpoensis strain Y2.</title>
        <authorList>
            <person name="Fair J.L."/>
            <person name="Maclea K.S."/>
        </authorList>
    </citation>
    <scope>NUCLEOTIDE SEQUENCE [LARGE SCALE GENOMIC DNA]</scope>
    <source>
        <strain evidence="1 2">Y2</strain>
    </source>
</reference>
<dbReference type="AlphaFoldDB" id="A0A4V5Q1J7"/>
<dbReference type="Proteomes" id="UP000310541">
    <property type="component" value="Unassembled WGS sequence"/>
</dbReference>
<comment type="caution">
    <text evidence="1">The sequence shown here is derived from an EMBL/GenBank/DDBJ whole genome shotgun (WGS) entry which is preliminary data.</text>
</comment>
<evidence type="ECO:0000313" key="1">
    <source>
        <dbReference type="EMBL" id="TKD70008.1"/>
    </source>
</evidence>
<name>A0A4V5Q1J7_9BACL</name>
<proteinExistence type="predicted"/>
<gene>
    <name evidence="1" type="ORF">FBF83_12140</name>
</gene>
<evidence type="ECO:0000313" key="2">
    <source>
        <dbReference type="Proteomes" id="UP000310541"/>
    </source>
</evidence>
<organism evidence="1 2">
    <name type="scientific">Guptibacillus hwajinpoensis</name>
    <dbReference type="NCBI Taxonomy" id="208199"/>
    <lineage>
        <taxon>Bacteria</taxon>
        <taxon>Bacillati</taxon>
        <taxon>Bacillota</taxon>
        <taxon>Bacilli</taxon>
        <taxon>Bacillales</taxon>
        <taxon>Guptibacillaceae</taxon>
        <taxon>Guptibacillus</taxon>
    </lineage>
</organism>
<accession>A0A4V5Q1J7</accession>
<sequence length="59" mass="6640">MHCSKQRPPVAEKEGTCLSKKDLELRYDPVLGEMATGSPVIEVRYTISVPVEIDMVTYQ</sequence>
<dbReference type="EMBL" id="SWFM01000003">
    <property type="protein sequence ID" value="TKD70008.1"/>
    <property type="molecule type" value="Genomic_DNA"/>
</dbReference>